<dbReference type="Proteomes" id="UP000285138">
    <property type="component" value="Unassembled WGS sequence"/>
</dbReference>
<comment type="caution">
    <text evidence="1">The sequence shown here is derived from an EMBL/GenBank/DDBJ whole genome shotgun (WGS) entry which is preliminary data.</text>
</comment>
<proteinExistence type="predicted"/>
<accession>A0A424YHV9</accession>
<reference evidence="1 2" key="1">
    <citation type="submission" date="2018-08" db="EMBL/GenBank/DDBJ databases">
        <title>The metabolism and importance of syntrophic acetate oxidation coupled to methane or sulfide production in haloalkaline environments.</title>
        <authorList>
            <person name="Timmers P.H.A."/>
            <person name="Vavourakis C.D."/>
            <person name="Sorokin D.Y."/>
            <person name="Sinninghe Damste J.S."/>
            <person name="Muyzer G."/>
            <person name="Stams A.J.M."/>
            <person name="Plugge C.M."/>
        </authorList>
    </citation>
    <scope>NUCLEOTIDE SEQUENCE [LARGE SCALE GENOMIC DNA]</scope>
    <source>
        <strain evidence="1">MSAO_Bac1</strain>
    </source>
</reference>
<sequence>MREEKRRLITRKQFLKGAGASLAGVTMLGGLTLLGGCETEEAPSANNNDVAAPSFPFNYVKLDPDKAAEVAYNSYKDGNG</sequence>
<dbReference type="EMBL" id="QZAA01000053">
    <property type="protein sequence ID" value="RQD77832.1"/>
    <property type="molecule type" value="Genomic_DNA"/>
</dbReference>
<name>A0A424YHV9_9FIRM</name>
<dbReference type="AlphaFoldDB" id="A0A424YHV9"/>
<gene>
    <name evidence="1" type="ORF">D5R97_01585</name>
</gene>
<dbReference type="PROSITE" id="PS51318">
    <property type="entry name" value="TAT"/>
    <property type="match status" value="1"/>
</dbReference>
<protein>
    <submittedName>
        <fullName evidence="1">Uncharacterized protein</fullName>
    </submittedName>
</protein>
<evidence type="ECO:0000313" key="1">
    <source>
        <dbReference type="EMBL" id="RQD77832.1"/>
    </source>
</evidence>
<evidence type="ECO:0000313" key="2">
    <source>
        <dbReference type="Proteomes" id="UP000285138"/>
    </source>
</evidence>
<organism evidence="1 2">
    <name type="scientific">Candidatus Syntrophonatronum acetioxidans</name>
    <dbReference type="NCBI Taxonomy" id="1795816"/>
    <lineage>
        <taxon>Bacteria</taxon>
        <taxon>Bacillati</taxon>
        <taxon>Bacillota</taxon>
        <taxon>Clostridia</taxon>
        <taxon>Eubacteriales</taxon>
        <taxon>Syntrophomonadaceae</taxon>
        <taxon>Candidatus Syntrophonatronum</taxon>
    </lineage>
</organism>
<dbReference type="InterPro" id="IPR006311">
    <property type="entry name" value="TAT_signal"/>
</dbReference>